<organism evidence="3 4">
    <name type="scientific">Rariglobus hedericola</name>
    <dbReference type="NCBI Taxonomy" id="2597822"/>
    <lineage>
        <taxon>Bacteria</taxon>
        <taxon>Pseudomonadati</taxon>
        <taxon>Verrucomicrobiota</taxon>
        <taxon>Opitutia</taxon>
        <taxon>Opitutales</taxon>
        <taxon>Opitutaceae</taxon>
        <taxon>Rariglobus</taxon>
    </lineage>
</organism>
<evidence type="ECO:0000256" key="1">
    <source>
        <dbReference type="SAM" id="MobiDB-lite"/>
    </source>
</evidence>
<keyword evidence="2" id="KW-0812">Transmembrane</keyword>
<keyword evidence="2" id="KW-0472">Membrane</keyword>
<dbReference type="AlphaFoldDB" id="A0A556QJX5"/>
<keyword evidence="4" id="KW-1185">Reference proteome</keyword>
<feature type="compositionally biased region" description="Polar residues" evidence="1">
    <location>
        <begin position="210"/>
        <end position="226"/>
    </location>
</feature>
<accession>A0A556QJX5</accession>
<dbReference type="Proteomes" id="UP000315648">
    <property type="component" value="Unassembled WGS sequence"/>
</dbReference>
<dbReference type="InterPro" id="IPR012902">
    <property type="entry name" value="N_methyl_site"/>
</dbReference>
<gene>
    <name evidence="3" type="ORF">FPL22_12425</name>
</gene>
<keyword evidence="2" id="KW-1133">Transmembrane helix</keyword>
<dbReference type="PANTHER" id="PTHR30093">
    <property type="entry name" value="GENERAL SECRETION PATHWAY PROTEIN G"/>
    <property type="match status" value="1"/>
</dbReference>
<comment type="caution">
    <text evidence="3">The sequence shown here is derived from an EMBL/GenBank/DDBJ whole genome shotgun (WGS) entry which is preliminary data.</text>
</comment>
<dbReference type="SUPFAM" id="SSF54523">
    <property type="entry name" value="Pili subunits"/>
    <property type="match status" value="1"/>
</dbReference>
<sequence length="276" mass="29610">MKKHYTGHCSDCARRNSAGAFTLIELLTVIAIIGILAAILFPVIGSVRKAAKYSTNVSNVRQWTVANMLHMQDHKGYIPWRGPALAGGESIVDSMEVFSADIPVLPWWNALPPYIGQKTLAELHATGALPKLGDNSIWVSPLAEDTVAANRWAAFTCYAPPRSSNRGSGTTYFVANSRTLAEPSRTVMFAETPHFSQALQSGVPYGHINEISSPASTGPYNRNGTSAERGGEKGKAAIGFFDGSVRTLTGAQIVTHGGTAAEKGANPDRIVWRQDL</sequence>
<protein>
    <submittedName>
        <fullName evidence="3">Prepilin-type N-terminal cleavage/methylation domain-containing protein</fullName>
    </submittedName>
</protein>
<dbReference type="OrthoDB" id="284539at2"/>
<reference evidence="3 4" key="1">
    <citation type="submission" date="2019-07" db="EMBL/GenBank/DDBJ databases">
        <title>Description of 53C-WASEF.</title>
        <authorList>
            <person name="Pitt A."/>
            <person name="Hahn M.W."/>
        </authorList>
    </citation>
    <scope>NUCLEOTIDE SEQUENCE [LARGE SCALE GENOMIC DNA]</scope>
    <source>
        <strain evidence="3 4">53C-WASEF</strain>
    </source>
</reference>
<dbReference type="InterPro" id="IPR045584">
    <property type="entry name" value="Pilin-like"/>
</dbReference>
<feature type="transmembrane region" description="Helical" evidence="2">
    <location>
        <begin position="21"/>
        <end position="44"/>
    </location>
</feature>
<evidence type="ECO:0000256" key="2">
    <source>
        <dbReference type="SAM" id="Phobius"/>
    </source>
</evidence>
<feature type="region of interest" description="Disordered" evidence="1">
    <location>
        <begin position="210"/>
        <end position="231"/>
    </location>
</feature>
<dbReference type="NCBIfam" id="TIGR02532">
    <property type="entry name" value="IV_pilin_GFxxxE"/>
    <property type="match status" value="1"/>
</dbReference>
<dbReference type="RefSeq" id="WP_144230738.1">
    <property type="nucleotide sequence ID" value="NZ_CBCRVV010000006.1"/>
</dbReference>
<dbReference type="Pfam" id="PF07963">
    <property type="entry name" value="N_methyl"/>
    <property type="match status" value="1"/>
</dbReference>
<proteinExistence type="predicted"/>
<evidence type="ECO:0000313" key="3">
    <source>
        <dbReference type="EMBL" id="TSJ76917.1"/>
    </source>
</evidence>
<dbReference type="Gene3D" id="3.30.700.10">
    <property type="entry name" value="Glycoprotein, Type 4 Pilin"/>
    <property type="match status" value="1"/>
</dbReference>
<evidence type="ECO:0000313" key="4">
    <source>
        <dbReference type="Proteomes" id="UP000315648"/>
    </source>
</evidence>
<dbReference type="EMBL" id="VMBG01000002">
    <property type="protein sequence ID" value="TSJ76917.1"/>
    <property type="molecule type" value="Genomic_DNA"/>
</dbReference>
<name>A0A556QJX5_9BACT</name>